<evidence type="ECO:0008006" key="3">
    <source>
        <dbReference type="Google" id="ProtNLM"/>
    </source>
</evidence>
<accession>A0ABX3ND07</accession>
<dbReference type="PROSITE" id="PS51257">
    <property type="entry name" value="PROKAR_LIPOPROTEIN"/>
    <property type="match status" value="1"/>
</dbReference>
<evidence type="ECO:0000313" key="2">
    <source>
        <dbReference type="Proteomes" id="UP000190016"/>
    </source>
</evidence>
<dbReference type="Proteomes" id="UP000190016">
    <property type="component" value="Unassembled WGS sequence"/>
</dbReference>
<sequence length="551" mass="60167">MNIKRKIIISILSMLSLILLFSCRGVDKGLDYGSKGEAHVKFKVSGWGYEEDKNFQAGLKKSAKNEIQSKLVKFSKDVNILVEVKPDDGSQNNLQASSQNKLNIKSAPISWGLEAGRRYRIIVYDKATEKYVTYQDYTIGQEATAAPMKLDFGKEYIFVAYAFLFTQDFPGAPSTDDLSKAKESLTNLNNDSGPLYFRKDDIGPLSAATTIDIVFKTKIASMYFVLNSTIGDITSLSNVQISPNYVNSDFKMSNGDLIVTGAQNSLGVAFDTTSGKTLTSRNVYVNVGSPPVTSNGSLSIGSITINGVTKNNITVSNINIKPGFNYNVNMSFMPSGDIIVDPETVLIDGRLWKRHNNGADTSIDPDKTPFDVRATGNYYQWGNPNPLANGTTMFRQIAWNYPQTPMPNGSWVDGGKNNNDPCPTGFRIPTLDEILSLNTTMNILGPTQGVSAQDANTIYTSIAGKVLISKNNPNVKLTFPMAGGIYVDVNPDRRNGQRYTLANVNHNYWVSTVPGDANSANVMSFNEGSTGIGRATSIRTMGYAVRCIGEK</sequence>
<evidence type="ECO:0000313" key="1">
    <source>
        <dbReference type="EMBL" id="OPB94525.1"/>
    </source>
</evidence>
<organism evidence="1 2">
    <name type="scientific">Elizabethkingia ursingii</name>
    <dbReference type="NCBI Taxonomy" id="1756150"/>
    <lineage>
        <taxon>Bacteria</taxon>
        <taxon>Pseudomonadati</taxon>
        <taxon>Bacteroidota</taxon>
        <taxon>Flavobacteriia</taxon>
        <taxon>Flavobacteriales</taxon>
        <taxon>Weeksellaceae</taxon>
        <taxon>Elizabethkingia</taxon>
    </lineage>
</organism>
<keyword evidence="2" id="KW-1185">Reference proteome</keyword>
<reference evidence="1 2" key="1">
    <citation type="submission" date="2016-07" db="EMBL/GenBank/DDBJ databases">
        <title>Revisiting the Taxonomy of the Elizabethkingia Genus based on Whole-Genome Sequencing, Optical Mapping, and MALDI-TOF.</title>
        <authorList>
            <person name="Nicholson A.C."/>
        </authorList>
    </citation>
    <scope>NUCLEOTIDE SEQUENCE [LARGE SCALE GENOMIC DNA]</scope>
    <source>
        <strain evidence="1 2">C1558</strain>
    </source>
</reference>
<proteinExistence type="predicted"/>
<protein>
    <recommendedName>
        <fullName evidence="3">Fibrobacter succinogenes major paralogous domain-containing protein</fullName>
    </recommendedName>
</protein>
<name>A0ABX3ND07_9FLAO</name>
<comment type="caution">
    <text evidence="1">The sequence shown here is derived from an EMBL/GenBank/DDBJ whole genome shotgun (WGS) entry which is preliminary data.</text>
</comment>
<gene>
    <name evidence="1" type="ORF">BB021_18150</name>
</gene>
<dbReference type="EMBL" id="MBDS01000001">
    <property type="protein sequence ID" value="OPB94525.1"/>
    <property type="molecule type" value="Genomic_DNA"/>
</dbReference>